<dbReference type="SUPFAM" id="SSF52833">
    <property type="entry name" value="Thioredoxin-like"/>
    <property type="match status" value="1"/>
</dbReference>
<dbReference type="EMBL" id="CP155573">
    <property type="protein sequence ID" value="XFO68448.1"/>
    <property type="molecule type" value="Genomic_DNA"/>
</dbReference>
<dbReference type="InterPro" id="IPR012336">
    <property type="entry name" value="Thioredoxin-like_fold"/>
</dbReference>
<feature type="domain" description="Thioredoxin-like fold" evidence="1">
    <location>
        <begin position="1"/>
        <end position="60"/>
    </location>
</feature>
<dbReference type="Gene3D" id="3.40.30.10">
    <property type="entry name" value="Glutaredoxin"/>
    <property type="match status" value="1"/>
</dbReference>
<keyword evidence="3" id="KW-1185">Reference proteome</keyword>
<sequence length="67" mass="7395">MKIEVFESSCCKPSNVYGLVERAMSENGVNAEVTKANDAMEAIKRGIMHTQALVIDGKVVPVVYREH</sequence>
<evidence type="ECO:0000313" key="3">
    <source>
        <dbReference type="Proteomes" id="UP000216752"/>
    </source>
</evidence>
<dbReference type="RefSeq" id="WP_094602595.1">
    <property type="nucleotide sequence ID" value="NZ_CP155573.1"/>
</dbReference>
<dbReference type="Pfam" id="PF13192">
    <property type="entry name" value="Thioredoxin_3"/>
    <property type="match status" value="1"/>
</dbReference>
<evidence type="ECO:0000259" key="1">
    <source>
        <dbReference type="Pfam" id="PF13192"/>
    </source>
</evidence>
<evidence type="ECO:0000313" key="2">
    <source>
        <dbReference type="EMBL" id="XFO68448.1"/>
    </source>
</evidence>
<proteinExistence type="predicted"/>
<dbReference type="Proteomes" id="UP000216752">
    <property type="component" value="Chromosome"/>
</dbReference>
<dbReference type="InterPro" id="IPR005243">
    <property type="entry name" value="THIRX-like_proc"/>
</dbReference>
<dbReference type="PANTHER" id="PTHR36450:SF1">
    <property type="entry name" value="THIOREDOXIN"/>
    <property type="match status" value="1"/>
</dbReference>
<organism evidence="2 3">
    <name type="scientific">Sporomusa silvacetica DSM 10669</name>
    <dbReference type="NCBI Taxonomy" id="1123289"/>
    <lineage>
        <taxon>Bacteria</taxon>
        <taxon>Bacillati</taxon>
        <taxon>Bacillota</taxon>
        <taxon>Negativicutes</taxon>
        <taxon>Selenomonadales</taxon>
        <taxon>Sporomusaceae</taxon>
        <taxon>Sporomusa</taxon>
    </lineage>
</organism>
<dbReference type="PANTHER" id="PTHR36450">
    <property type="entry name" value="THIOREDOXIN"/>
    <property type="match status" value="1"/>
</dbReference>
<gene>
    <name evidence="2" type="ORF">SPSIL_046710</name>
</gene>
<reference evidence="2" key="1">
    <citation type="submission" date="2024-05" db="EMBL/GenBank/DDBJ databases">
        <title>Isolation and characterization of Sporomusa carbonis sp. nov., a carboxydotrophic hydrogenogen in the genus of Sporomusa isolated from a charcoal burning pile.</title>
        <authorList>
            <person name="Boeer T."/>
            <person name="Rosenbaum F."/>
            <person name="Eysell L."/>
            <person name="Mueller V."/>
            <person name="Daniel R."/>
            <person name="Poehlein A."/>
        </authorList>
    </citation>
    <scope>NUCLEOTIDE SEQUENCE [LARGE SCALE GENOMIC DNA]</scope>
    <source>
        <strain evidence="2">DSM 10669</strain>
    </source>
</reference>
<name>A0ABZ3ISP7_9FIRM</name>
<protein>
    <recommendedName>
        <fullName evidence="1">Thioredoxin-like fold domain-containing protein</fullName>
    </recommendedName>
</protein>
<dbReference type="InterPro" id="IPR036249">
    <property type="entry name" value="Thioredoxin-like_sf"/>
</dbReference>
<accession>A0ABZ3ISP7</accession>